<feature type="domain" description="SH3" evidence="7">
    <location>
        <begin position="848"/>
        <end position="910"/>
    </location>
</feature>
<feature type="region of interest" description="Disordered" evidence="6">
    <location>
        <begin position="577"/>
        <end position="656"/>
    </location>
</feature>
<dbReference type="OrthoDB" id="2410195at2759"/>
<dbReference type="InterPro" id="IPR001452">
    <property type="entry name" value="SH3_domain"/>
</dbReference>
<dbReference type="EMBL" id="NAJO01000035">
    <property type="protein sequence ID" value="OQO00331.1"/>
    <property type="molecule type" value="Genomic_DNA"/>
</dbReference>
<proteinExistence type="predicted"/>
<comment type="caution">
    <text evidence="8">The sequence shown here is derived from an EMBL/GenBank/DDBJ whole genome shotgun (WGS) entry which is preliminary data.</text>
</comment>
<dbReference type="PROSITE" id="PS50002">
    <property type="entry name" value="SH3"/>
    <property type="match status" value="1"/>
</dbReference>
<dbReference type="Pfam" id="PF00891">
    <property type="entry name" value="Methyltransf_2"/>
    <property type="match status" value="1"/>
</dbReference>
<dbReference type="STRING" id="1507870.A0A1V8SMZ7"/>
<reference evidence="9" key="1">
    <citation type="submission" date="2017-03" db="EMBL/GenBank/DDBJ databases">
        <title>Genomes of endolithic fungi from Antarctica.</title>
        <authorList>
            <person name="Coleine C."/>
            <person name="Masonjones S."/>
            <person name="Stajich J.E."/>
        </authorList>
    </citation>
    <scope>NUCLEOTIDE SEQUENCE [LARGE SCALE GENOMIC DNA]</scope>
    <source>
        <strain evidence="9">CCFEE 5527</strain>
    </source>
</reference>
<feature type="compositionally biased region" description="Low complexity" evidence="6">
    <location>
        <begin position="579"/>
        <end position="592"/>
    </location>
</feature>
<evidence type="ECO:0000256" key="1">
    <source>
        <dbReference type="ARBA" id="ARBA00022443"/>
    </source>
</evidence>
<dbReference type="SUPFAM" id="SSF53335">
    <property type="entry name" value="S-adenosyl-L-methionine-dependent methyltransferases"/>
    <property type="match status" value="1"/>
</dbReference>
<keyword evidence="3" id="KW-0808">Transferase</keyword>
<dbReference type="PANTHER" id="PTHR43712">
    <property type="entry name" value="PUTATIVE (AFU_ORTHOLOGUE AFUA_4G14580)-RELATED"/>
    <property type="match status" value="1"/>
</dbReference>
<evidence type="ECO:0000256" key="6">
    <source>
        <dbReference type="SAM" id="MobiDB-lite"/>
    </source>
</evidence>
<evidence type="ECO:0000256" key="4">
    <source>
        <dbReference type="ARBA" id="ARBA00022691"/>
    </source>
</evidence>
<organism evidence="8 9">
    <name type="scientific">Cryoendolithus antarcticus</name>
    <dbReference type="NCBI Taxonomy" id="1507870"/>
    <lineage>
        <taxon>Eukaryota</taxon>
        <taxon>Fungi</taxon>
        <taxon>Dikarya</taxon>
        <taxon>Ascomycota</taxon>
        <taxon>Pezizomycotina</taxon>
        <taxon>Dothideomycetes</taxon>
        <taxon>Dothideomycetidae</taxon>
        <taxon>Cladosporiales</taxon>
        <taxon>Cladosporiaceae</taxon>
        <taxon>Cryoendolithus</taxon>
    </lineage>
</organism>
<dbReference type="GO" id="GO:0032259">
    <property type="term" value="P:methylation"/>
    <property type="evidence" value="ECO:0007669"/>
    <property type="project" value="UniProtKB-KW"/>
</dbReference>
<dbReference type="Gene3D" id="2.30.30.40">
    <property type="entry name" value="SH3 Domains"/>
    <property type="match status" value="1"/>
</dbReference>
<dbReference type="SUPFAM" id="SSF50044">
    <property type="entry name" value="SH3-domain"/>
    <property type="match status" value="1"/>
</dbReference>
<dbReference type="Gene3D" id="1.10.10.10">
    <property type="entry name" value="Winged helix-like DNA-binding domain superfamily/Winged helix DNA-binding domain"/>
    <property type="match status" value="1"/>
</dbReference>
<dbReference type="Pfam" id="PF08100">
    <property type="entry name" value="Dimerisation"/>
    <property type="match status" value="1"/>
</dbReference>
<feature type="compositionally biased region" description="Basic and acidic residues" evidence="6">
    <location>
        <begin position="450"/>
        <end position="461"/>
    </location>
</feature>
<dbReference type="InterPro" id="IPR012967">
    <property type="entry name" value="COMT_dimerisation"/>
</dbReference>
<dbReference type="CDD" id="cd00174">
    <property type="entry name" value="SH3"/>
    <property type="match status" value="1"/>
</dbReference>
<protein>
    <recommendedName>
        <fullName evidence="7">SH3 domain-containing protein</fullName>
    </recommendedName>
</protein>
<feature type="region of interest" description="Disordered" evidence="6">
    <location>
        <begin position="431"/>
        <end position="538"/>
    </location>
</feature>
<dbReference type="GO" id="GO:0046983">
    <property type="term" value="F:protein dimerization activity"/>
    <property type="evidence" value="ECO:0007669"/>
    <property type="project" value="InterPro"/>
</dbReference>
<dbReference type="SMART" id="SM00326">
    <property type="entry name" value="SH3"/>
    <property type="match status" value="1"/>
</dbReference>
<dbReference type="SUPFAM" id="SSF46785">
    <property type="entry name" value="Winged helix' DNA-binding domain"/>
    <property type="match status" value="1"/>
</dbReference>
<gene>
    <name evidence="8" type="ORF">B0A48_13678</name>
</gene>
<accession>A0A1V8SMZ7</accession>
<feature type="compositionally biased region" description="Polar residues" evidence="6">
    <location>
        <begin position="593"/>
        <end position="603"/>
    </location>
</feature>
<dbReference type="InterPro" id="IPR029063">
    <property type="entry name" value="SAM-dependent_MTases_sf"/>
</dbReference>
<feature type="compositionally biased region" description="Basic and acidic residues" evidence="6">
    <location>
        <begin position="765"/>
        <end position="780"/>
    </location>
</feature>
<dbReference type="InterPro" id="IPR036390">
    <property type="entry name" value="WH_DNA-bd_sf"/>
</dbReference>
<evidence type="ECO:0000256" key="3">
    <source>
        <dbReference type="ARBA" id="ARBA00022679"/>
    </source>
</evidence>
<dbReference type="GO" id="GO:0008171">
    <property type="term" value="F:O-methyltransferase activity"/>
    <property type="evidence" value="ECO:0007669"/>
    <property type="project" value="InterPro"/>
</dbReference>
<keyword evidence="4" id="KW-0949">S-adenosyl-L-methionine</keyword>
<keyword evidence="2" id="KW-0489">Methyltransferase</keyword>
<evidence type="ECO:0000313" key="9">
    <source>
        <dbReference type="Proteomes" id="UP000192596"/>
    </source>
</evidence>
<dbReference type="PANTHER" id="PTHR43712:SF1">
    <property type="entry name" value="HYPOTHETICAL O-METHYLTRANSFERASE (EUROFUNG)-RELATED"/>
    <property type="match status" value="1"/>
</dbReference>
<evidence type="ECO:0000256" key="2">
    <source>
        <dbReference type="ARBA" id="ARBA00022603"/>
    </source>
</evidence>
<evidence type="ECO:0000259" key="7">
    <source>
        <dbReference type="PROSITE" id="PS50002"/>
    </source>
</evidence>
<dbReference type="Pfam" id="PF07653">
    <property type="entry name" value="SH3_2"/>
    <property type="match status" value="1"/>
</dbReference>
<dbReference type="InterPro" id="IPR016461">
    <property type="entry name" value="COMT-like"/>
</dbReference>
<dbReference type="InterPro" id="IPR036388">
    <property type="entry name" value="WH-like_DNA-bd_sf"/>
</dbReference>
<dbReference type="InterPro" id="IPR036028">
    <property type="entry name" value="SH3-like_dom_sf"/>
</dbReference>
<evidence type="ECO:0000313" key="8">
    <source>
        <dbReference type="EMBL" id="OQO00331.1"/>
    </source>
</evidence>
<dbReference type="InterPro" id="IPR001077">
    <property type="entry name" value="COMT_C"/>
</dbReference>
<dbReference type="PROSITE" id="PS51683">
    <property type="entry name" value="SAM_OMT_II"/>
    <property type="match status" value="1"/>
</dbReference>
<feature type="region of interest" description="Disordered" evidence="6">
    <location>
        <begin position="760"/>
        <end position="821"/>
    </location>
</feature>
<keyword evidence="9" id="KW-1185">Reference proteome</keyword>
<evidence type="ECO:0000256" key="5">
    <source>
        <dbReference type="PROSITE-ProRule" id="PRU00192"/>
    </source>
</evidence>
<dbReference type="InParanoid" id="A0A1V8SMZ7"/>
<feature type="region of interest" description="Disordered" evidence="6">
    <location>
        <begin position="380"/>
        <end position="412"/>
    </location>
</feature>
<dbReference type="Proteomes" id="UP000192596">
    <property type="component" value="Unassembled WGS sequence"/>
</dbReference>
<name>A0A1V8SMZ7_9PEZI</name>
<dbReference type="Gene3D" id="3.40.50.150">
    <property type="entry name" value="Vaccinia Virus protein VP39"/>
    <property type="match status" value="1"/>
</dbReference>
<keyword evidence="1 5" id="KW-0728">SH3 domain</keyword>
<feature type="compositionally biased region" description="Acidic residues" evidence="6">
    <location>
        <begin position="473"/>
        <end position="482"/>
    </location>
</feature>
<dbReference type="AlphaFoldDB" id="A0A1V8SMZ7"/>
<sequence length="921" mass="100278">METTQLIEAITQCNRDVSNGVPGAREKLLPLTYQLSASVETPTQMIWSTFSTGPLRAATVRIAIDLDIFETLKAADGGSTSILDLAKPRNASPDLVRRIAAFLASVDVILETGVDAYSATRISNALTTPGILGGAIYGHDIMSRSMWEIPSYLSKRSYQNPSNPVDAPLQDAFNTKEHFFPYISANPLLVKSFADFMGVYRDGKEHWTTFYPLRERLQHVPDSSSGAIALVDVGGGLGHDLATVLAQHPDLSGKLVVQDRKEVIDSIDPAKLDAGIHREAHDFFSPQPRKAKLFYLHSILHDWDDENCIKILQNVSKGMDVDSRIAINDLLVPDRGSSRSLTSMDLGMMALGSATERTERQWRQLVETAGLRVTKVFRPFDPSTSTSKKDTRAYRSHLKTKRHADNAGLAPPSGFSCQYCEQNFTRKEGPIRHLERNQCPKAPNPKRKHESLDSRADDAKRRACVGPRSDSTASDDIDEDIDSGYGGLYAREGAGGGPSIASSSKSPEDSTTDHTVSAGAPSPYEYPRKASNVSADMPTPVQLPPLSAVWSPEYSTAPSISHNATSYLLPAHQSPTAYSHTATSSSLTRATTGDSEMTETSWYNPAEEDEDDEKQSFLIMPNNPRSMSSPALHTPRQVFDPTTGHTGGEGPRPLSDAMERMSLKNVVMNNHSIDAAVSKTPDSSAASATRGPSRFSLATSTATSDYNAKRLSFTSLLGGSSIKSVHPSAVYSVPHSRTASLLTIGSRSTMSLDEMAAPFASEVDPELRDHRGKGDQGEGRIRRKVFRPNLPSISSLFPQSRPRSRDSNNTDDSSEGLTLTSSNRADGVQWDLLAPTGSAGTASKGGKSHQLWVRALEDHSEDARGALTLRKGDEIQVLPHHRSGNGEWYGINQDSKKGFFPRKHCAVLQGRLYHPTIPEEG</sequence>